<dbReference type="SUPFAM" id="SSF82771">
    <property type="entry name" value="GIY-YIG endonuclease"/>
    <property type="match status" value="1"/>
</dbReference>
<reference evidence="2" key="1">
    <citation type="journal article" date="2021" name="Proc. Natl. Acad. Sci. U.S.A.">
        <title>A Catalog of Tens of Thousands of Viruses from Human Metagenomes Reveals Hidden Associations with Chronic Diseases.</title>
        <authorList>
            <person name="Tisza M.J."/>
            <person name="Buck C.B."/>
        </authorList>
    </citation>
    <scope>NUCLEOTIDE SEQUENCE</scope>
    <source>
        <strain evidence="2">CtnMR5</strain>
    </source>
</reference>
<feature type="compositionally biased region" description="Basic and acidic residues" evidence="1">
    <location>
        <begin position="126"/>
        <end position="142"/>
    </location>
</feature>
<sequence>MQNNDYRKIIAITEANRKRWLKVNSTLTENSGIYFIYRQEDGIKYGYVGQAKHILTRLAEHLMGYLLHIDISLKKHGLYSADNESGYKVVAVECEETELNEKEREYIQKAGQLGSQLRNKTLGGQDKGKKGINENKPSKGYRDGLAQGYKNARREISKLFDKNLLVSINGKITANKGKALAKFQDFITLDYTDN</sequence>
<proteinExistence type="predicted"/>
<dbReference type="EMBL" id="BK016039">
    <property type="protein sequence ID" value="DAF90859.1"/>
    <property type="molecule type" value="Genomic_DNA"/>
</dbReference>
<dbReference type="InterPro" id="IPR035901">
    <property type="entry name" value="GIY-YIG_endonuc_sf"/>
</dbReference>
<organism evidence="2">
    <name type="scientific">Siphoviridae sp. ctnMR5</name>
    <dbReference type="NCBI Taxonomy" id="2825658"/>
    <lineage>
        <taxon>Viruses</taxon>
        <taxon>Duplodnaviria</taxon>
        <taxon>Heunggongvirae</taxon>
        <taxon>Uroviricota</taxon>
        <taxon>Caudoviricetes</taxon>
    </lineage>
</organism>
<dbReference type="CDD" id="cd00719">
    <property type="entry name" value="GIY-YIG_SF"/>
    <property type="match status" value="1"/>
</dbReference>
<name>A0A8S5U8S7_9CAUD</name>
<accession>A0A8S5U8S7</accession>
<dbReference type="Gene3D" id="3.40.1440.10">
    <property type="entry name" value="GIY-YIG endonuclease"/>
    <property type="match status" value="1"/>
</dbReference>
<evidence type="ECO:0000256" key="1">
    <source>
        <dbReference type="SAM" id="MobiDB-lite"/>
    </source>
</evidence>
<protein>
    <submittedName>
        <fullName evidence="2">GIY-YIG nuclease superfamily protein</fullName>
    </submittedName>
</protein>
<feature type="region of interest" description="Disordered" evidence="1">
    <location>
        <begin position="118"/>
        <end position="144"/>
    </location>
</feature>
<evidence type="ECO:0000313" key="2">
    <source>
        <dbReference type="EMBL" id="DAF90859.1"/>
    </source>
</evidence>